<dbReference type="Proteomes" id="UP000014417">
    <property type="component" value="Unassembled WGS sequence"/>
</dbReference>
<dbReference type="STRING" id="883161.HMPREF9306_01325"/>
<evidence type="ECO:0000313" key="2">
    <source>
        <dbReference type="Proteomes" id="UP000014417"/>
    </source>
</evidence>
<protein>
    <recommendedName>
        <fullName evidence="3">Ferric siderophore reductase C-terminal domain-containing protein</fullName>
    </recommendedName>
</protein>
<sequence length="254" mass="28552">MKADVVLKSLCENSSLEYDLPSARANWMSVGELLKNWEQILSAYQNYLGTRTIEPAAACAAQHYSGRWVPVILALWWKTGKILDCSHGIWFADIDERGATLSVRCSKPRFISFGDEGELLPTLVEHLRDIANFSLTQSRLISDVVWGSMAASLAGGLSTIVRSHKVQDRDFAIDKAIRLLRTKSPLTYGKHGWLIDPYVVEGSDGKRLAFLRTTCCLIHLGHYRCEQCPNRPEAERAESSKKYELQASRIIPIK</sequence>
<dbReference type="HOGENOM" id="CLU_1093542_0_0_11"/>
<evidence type="ECO:0008006" key="3">
    <source>
        <dbReference type="Google" id="ProtNLM"/>
    </source>
</evidence>
<organism evidence="1 2">
    <name type="scientific">Propionimicrobium lymphophilum ACS-093-V-SCH5</name>
    <dbReference type="NCBI Taxonomy" id="883161"/>
    <lineage>
        <taxon>Bacteria</taxon>
        <taxon>Bacillati</taxon>
        <taxon>Actinomycetota</taxon>
        <taxon>Actinomycetes</taxon>
        <taxon>Propionibacteriales</taxon>
        <taxon>Propionibacteriaceae</taxon>
        <taxon>Propionimicrobium</taxon>
    </lineage>
</organism>
<evidence type="ECO:0000313" key="1">
    <source>
        <dbReference type="EMBL" id="EPD32626.1"/>
    </source>
</evidence>
<gene>
    <name evidence="1" type="ORF">HMPREF9306_01325</name>
</gene>
<proteinExistence type="predicted"/>
<name>S2W0H4_9ACTN</name>
<dbReference type="EMBL" id="AGZR01000008">
    <property type="protein sequence ID" value="EPD32626.1"/>
    <property type="molecule type" value="Genomic_DNA"/>
</dbReference>
<keyword evidence="2" id="KW-1185">Reference proteome</keyword>
<dbReference type="AlphaFoldDB" id="S2W0H4"/>
<accession>S2W0H4</accession>
<reference evidence="1 2" key="1">
    <citation type="submission" date="2013-04" db="EMBL/GenBank/DDBJ databases">
        <title>The Genome Sequence of Propionimicrobium lymphophilum ACS-093-V-SCH5.</title>
        <authorList>
            <consortium name="The Broad Institute Genomics Platform"/>
            <person name="Earl A."/>
            <person name="Ward D."/>
            <person name="Feldgarden M."/>
            <person name="Gevers D."/>
            <person name="Saerens B."/>
            <person name="Vaneechoutte M."/>
            <person name="Walker B."/>
            <person name="Young S."/>
            <person name="Zeng Q."/>
            <person name="Gargeya S."/>
            <person name="Fitzgerald M."/>
            <person name="Haas B."/>
            <person name="Abouelleil A."/>
            <person name="Allen A.W."/>
            <person name="Alvarado L."/>
            <person name="Arachchi H.M."/>
            <person name="Berlin A.M."/>
            <person name="Chapman S.B."/>
            <person name="Gainer-Dewar J."/>
            <person name="Goldberg J."/>
            <person name="Griggs A."/>
            <person name="Gujja S."/>
            <person name="Hansen M."/>
            <person name="Howarth C."/>
            <person name="Imamovic A."/>
            <person name="Ireland A."/>
            <person name="Larimer J."/>
            <person name="McCowan C."/>
            <person name="Murphy C."/>
            <person name="Pearson M."/>
            <person name="Poon T.W."/>
            <person name="Priest M."/>
            <person name="Roberts A."/>
            <person name="Saif S."/>
            <person name="Shea T."/>
            <person name="Sisk P."/>
            <person name="Sykes S."/>
            <person name="Wortman J."/>
            <person name="Nusbaum C."/>
            <person name="Birren B."/>
        </authorList>
    </citation>
    <scope>NUCLEOTIDE SEQUENCE [LARGE SCALE GENOMIC DNA]</scope>
    <source>
        <strain evidence="1 2">ACS-093-V-SCH5</strain>
    </source>
</reference>
<comment type="caution">
    <text evidence="1">The sequence shown here is derived from an EMBL/GenBank/DDBJ whole genome shotgun (WGS) entry which is preliminary data.</text>
</comment>